<evidence type="ECO:0000313" key="1">
    <source>
        <dbReference type="EMBL" id="JAU07395.1"/>
    </source>
</evidence>
<organism evidence="1">
    <name type="scientific">Noccaea caerulescens</name>
    <name type="common">Alpine penny-cress</name>
    <name type="synonym">Thlaspi caerulescens</name>
    <dbReference type="NCBI Taxonomy" id="107243"/>
    <lineage>
        <taxon>Eukaryota</taxon>
        <taxon>Viridiplantae</taxon>
        <taxon>Streptophyta</taxon>
        <taxon>Embryophyta</taxon>
        <taxon>Tracheophyta</taxon>
        <taxon>Spermatophyta</taxon>
        <taxon>Magnoliopsida</taxon>
        <taxon>eudicotyledons</taxon>
        <taxon>Gunneridae</taxon>
        <taxon>Pentapetalae</taxon>
        <taxon>rosids</taxon>
        <taxon>malvids</taxon>
        <taxon>Brassicales</taxon>
        <taxon>Brassicaceae</taxon>
        <taxon>Coluteocarpeae</taxon>
        <taxon>Noccaea</taxon>
    </lineage>
</organism>
<gene>
    <name evidence="1" type="ORF">GA_TR18644_c1_g1_i1_g.60075</name>
</gene>
<dbReference type="EMBL" id="GEVI01024925">
    <property type="protein sequence ID" value="JAU07395.1"/>
    <property type="molecule type" value="Transcribed_RNA"/>
</dbReference>
<protein>
    <submittedName>
        <fullName evidence="1">Uncharacterized protein</fullName>
    </submittedName>
</protein>
<proteinExistence type="predicted"/>
<sequence length="94" mass="11497">MKILLHESDQFSFSFFFFFQKFGFRLEGTWIDYLRLGVVFVEVNYVYLFLFCTNFEDLSPNPFRFRVLFVVRLCVYLIVKLKTKQKDCWSDVFI</sequence>
<dbReference type="AlphaFoldDB" id="A0A1J3CHE8"/>
<accession>A0A1J3CHE8</accession>
<reference evidence="1" key="1">
    <citation type="submission" date="2016-07" db="EMBL/GenBank/DDBJ databases">
        <title>De novo transcriptome assembly of four accessions of the metal hyperaccumulator plant Noccaea caerulescens.</title>
        <authorList>
            <person name="Blande D."/>
            <person name="Halimaa P."/>
            <person name="Tervahauta A.I."/>
            <person name="Aarts M.G."/>
            <person name="Karenlampi S.O."/>
        </authorList>
    </citation>
    <scope>NUCLEOTIDE SEQUENCE</scope>
</reference>
<name>A0A1J3CHE8_NOCCA</name>